<feature type="non-terminal residue" evidence="1">
    <location>
        <position position="1"/>
    </location>
</feature>
<dbReference type="EMBL" id="AZJI01000001">
    <property type="protein sequence ID" value="ETD25267.1"/>
    <property type="molecule type" value="Genomic_DNA"/>
</dbReference>
<dbReference type="AlphaFoldDB" id="V8CDT9"/>
<organism evidence="1 2">
    <name type="scientific">Helicobacter macacae MIT 99-5501</name>
    <dbReference type="NCBI Taxonomy" id="1357400"/>
    <lineage>
        <taxon>Bacteria</taxon>
        <taxon>Pseudomonadati</taxon>
        <taxon>Campylobacterota</taxon>
        <taxon>Epsilonproteobacteria</taxon>
        <taxon>Campylobacterales</taxon>
        <taxon>Helicobacteraceae</taxon>
        <taxon>Helicobacter</taxon>
    </lineage>
</organism>
<accession>V8CDT9</accession>
<evidence type="ECO:0000313" key="2">
    <source>
        <dbReference type="Proteomes" id="UP000018731"/>
    </source>
</evidence>
<dbReference type="HOGENOM" id="CLU_3400633_0_0_7"/>
<protein>
    <submittedName>
        <fullName evidence="1">Uncharacterized protein</fullName>
    </submittedName>
</protein>
<comment type="caution">
    <text evidence="1">The sequence shown here is derived from an EMBL/GenBank/DDBJ whole genome shotgun (WGS) entry which is preliminary data.</text>
</comment>
<dbReference type="Proteomes" id="UP000018731">
    <property type="component" value="Unassembled WGS sequence"/>
</dbReference>
<sequence length="30" mass="3189">RSAVSLAIHTPIVITSELSECGKTSEAQFL</sequence>
<name>V8CDT9_9HELI</name>
<evidence type="ECO:0000313" key="1">
    <source>
        <dbReference type="EMBL" id="ETD25267.1"/>
    </source>
</evidence>
<gene>
    <name evidence="1" type="ORF">HMPREF2086_00607</name>
</gene>
<keyword evidence="2" id="KW-1185">Reference proteome</keyword>
<proteinExistence type="predicted"/>
<reference evidence="1 2" key="1">
    <citation type="journal article" date="2014" name="Genome Announc.">
        <title>Draft genome sequences of six enterohepatic helicobacter species isolated from humans and one from rhesus macaques.</title>
        <authorList>
            <person name="Shen Z."/>
            <person name="Sheh A."/>
            <person name="Young S.K."/>
            <person name="Abouelliel A."/>
            <person name="Ward D.V."/>
            <person name="Earl A.M."/>
            <person name="Fox J.G."/>
        </authorList>
    </citation>
    <scope>NUCLEOTIDE SEQUENCE [LARGE SCALE GENOMIC DNA]</scope>
    <source>
        <strain evidence="1 2">MIT 99-5501</strain>
    </source>
</reference>